<dbReference type="Proteomes" id="UP000253383">
    <property type="component" value="Unassembled WGS sequence"/>
</dbReference>
<evidence type="ECO:0008006" key="5">
    <source>
        <dbReference type="Google" id="ProtNLM"/>
    </source>
</evidence>
<dbReference type="AlphaFoldDB" id="A0A368JJ86"/>
<sequence>MEELTDQQHDDLAAYLSDQMTPGEKTAFEEQLRQNEALQQELQVQQRVRRGMRLLSFEQEAAAFYAKAKEELATEKTAQPAEATVRPLWQRPAVWLAAATVLLTLGLFWRFYKTGGLDGPETPVAQKDTTATQPRPADTLRSSPPTPTPAPPADPGLLLADALFKPTPKAAPLPIEPPDETDAAGTTDSAAVAQDSLAVWQGARLLQQRQLREAIPVLQKTVLEGYPGHWRACAEWYLSLAYLRNRQRREARSILTRIARTDGHPYQEEARKLRSRLNE</sequence>
<proteinExistence type="predicted"/>
<comment type="caution">
    <text evidence="3">The sequence shown here is derived from an EMBL/GenBank/DDBJ whole genome shotgun (WGS) entry which is preliminary data.</text>
</comment>
<keyword evidence="2" id="KW-0472">Membrane</keyword>
<dbReference type="RefSeq" id="WP_114408024.1">
    <property type="nucleotide sequence ID" value="NZ_QOWE01000018.1"/>
</dbReference>
<accession>A0A368JJ86</accession>
<feature type="region of interest" description="Disordered" evidence="1">
    <location>
        <begin position="169"/>
        <end position="188"/>
    </location>
</feature>
<keyword evidence="4" id="KW-1185">Reference proteome</keyword>
<organism evidence="3 4">
    <name type="scientific">Larkinella punicea</name>
    <dbReference type="NCBI Taxonomy" id="2315727"/>
    <lineage>
        <taxon>Bacteria</taxon>
        <taxon>Pseudomonadati</taxon>
        <taxon>Bacteroidota</taxon>
        <taxon>Cytophagia</taxon>
        <taxon>Cytophagales</taxon>
        <taxon>Spirosomataceae</taxon>
        <taxon>Larkinella</taxon>
    </lineage>
</organism>
<protein>
    <recommendedName>
        <fullName evidence="5">Tetratricopeptide repeat protein</fullName>
    </recommendedName>
</protein>
<feature type="compositionally biased region" description="Pro residues" evidence="1">
    <location>
        <begin position="144"/>
        <end position="154"/>
    </location>
</feature>
<evidence type="ECO:0000256" key="1">
    <source>
        <dbReference type="SAM" id="MobiDB-lite"/>
    </source>
</evidence>
<dbReference type="OrthoDB" id="945694at2"/>
<evidence type="ECO:0000256" key="2">
    <source>
        <dbReference type="SAM" id="Phobius"/>
    </source>
</evidence>
<feature type="region of interest" description="Disordered" evidence="1">
    <location>
        <begin position="119"/>
        <end position="158"/>
    </location>
</feature>
<evidence type="ECO:0000313" key="4">
    <source>
        <dbReference type="Proteomes" id="UP000253383"/>
    </source>
</evidence>
<feature type="transmembrane region" description="Helical" evidence="2">
    <location>
        <begin position="93"/>
        <end position="112"/>
    </location>
</feature>
<keyword evidence="2" id="KW-0812">Transmembrane</keyword>
<dbReference type="EMBL" id="QOWE01000018">
    <property type="protein sequence ID" value="RCR67592.1"/>
    <property type="molecule type" value="Genomic_DNA"/>
</dbReference>
<evidence type="ECO:0000313" key="3">
    <source>
        <dbReference type="EMBL" id="RCR67592.1"/>
    </source>
</evidence>
<name>A0A368JJ86_9BACT</name>
<keyword evidence="2" id="KW-1133">Transmembrane helix</keyword>
<reference evidence="3 4" key="1">
    <citation type="submission" date="2018-07" db="EMBL/GenBank/DDBJ databases">
        <title>Genome analysis of Larkinella rosea.</title>
        <authorList>
            <person name="Zhou Z."/>
            <person name="Wang G."/>
        </authorList>
    </citation>
    <scope>NUCLEOTIDE SEQUENCE [LARGE SCALE GENOMIC DNA]</scope>
    <source>
        <strain evidence="4">zzj9</strain>
    </source>
</reference>
<gene>
    <name evidence="3" type="ORF">DUE52_21045</name>
</gene>